<feature type="compositionally biased region" description="Basic and acidic residues" evidence="4">
    <location>
        <begin position="832"/>
        <end position="853"/>
    </location>
</feature>
<comment type="subcellular location">
    <subcellularLocation>
        <location evidence="1">Secreted</location>
    </subcellularLocation>
</comment>
<dbReference type="Gene3D" id="3.55.50.10">
    <property type="entry name" value="Baseplate protein-like domains"/>
    <property type="match status" value="1"/>
</dbReference>
<dbReference type="NCBIfam" id="TIGR03361">
    <property type="entry name" value="VI_Rhs_Vgr"/>
    <property type="match status" value="1"/>
</dbReference>
<dbReference type="Pfam" id="PF05954">
    <property type="entry name" value="Phage_GPD"/>
    <property type="match status" value="1"/>
</dbReference>
<dbReference type="Gene3D" id="2.30.110.50">
    <property type="match status" value="1"/>
</dbReference>
<dbReference type="SUPFAM" id="SSF69279">
    <property type="entry name" value="Phage tail proteins"/>
    <property type="match status" value="2"/>
</dbReference>
<proteinExistence type="inferred from homology"/>
<dbReference type="InterPro" id="IPR006531">
    <property type="entry name" value="Gp5/Vgr_OB"/>
</dbReference>
<dbReference type="InterPro" id="IPR017847">
    <property type="entry name" value="T6SS_RhsGE_Vgr_subset"/>
</dbReference>
<dbReference type="PANTHER" id="PTHR32305:SF15">
    <property type="entry name" value="PROTEIN RHSA-RELATED"/>
    <property type="match status" value="1"/>
</dbReference>
<sequence>MSITTKLGGDKLLVLRLEGKEQLGALPEWHVDLVGNVSLLGVRESIDLHALLGSRANVTIEHGAKRHFNGFITEAQRGERRGRFDSYRITMRPWTWFATKSRNSQVFQNKSVKDIVTAVLTPYSADFAWRLQDPSVYKPLEYCVQYEESDFDFVSRLLEEVGIYYFFEHTSTTHTLVLTDSMGKHKAKDGDKVVKWSNKLDAKTPSMVEWHVAEEVHSVKAVVRDFDYLATATAIEQTHSALTTAETAKLGKGEVYEFPARAVQNQVKDAAQPATAAATRVAKMRLEELQSLQKVYTGTTNCNDLAVGATFDLEDSPHADDEDSYLVVSMNFSAEFNDHEAIEDLKPSGSRRDGVLASVMCISTSGNPFRPQRRTARPVMYGPQTALVVGASGNEVETDKHGRIKVQFHWDRLGTKNENSSCFVRLSQPWAGKGMGLWMIPRVGHEVVVSFIGGDPDRPLITGSVHNDVNIPSYPLPANSDISGWRTHSTKEGAADARHELRFDDKKDSEYIWLQSQKNFHRHVKEDAFDWIEKNETKKVKLTRKEVVGENWYVNVGKDVMHDLGKDLHTKVAGDIFTTGAATYQLKLEKDFNAKIGADMGYDVTGKMAIKAGGDINLQSGGAGNIKTTGNLVSESGAKLSMKATADLLMQAVNIKAKGSAEIVLEATAGIKIVCGASVITLSSTGVTIDGPMVKVNCGGGGGSAGAAESAAAAEPKAPEDAKNQEILTPAKAEDYDKLFADPLADNAGAAGAGGAGAAGAGAAGARPPAVSSLRAGALGLGAAALAAAGAAAMAVAGGATLSSNSDEPEEPVDDGSAARDQALAESAANEDAARDAEAKAEAETPRKTKAEVTAEAAAAYEAAKAAEAAAENETERQTASEAVAAAETAYEAAKQAEAAAAAENAGPSADEALAASEAAYAAAKEAEAKAAAEAAAAADPPPPPEASEGGGGSV</sequence>
<dbReference type="Pfam" id="PF04717">
    <property type="entry name" value="Phage_base_V"/>
    <property type="match status" value="1"/>
</dbReference>
<dbReference type="RefSeq" id="WP_310272925.1">
    <property type="nucleotide sequence ID" value="NZ_JAVDXU010000007.1"/>
</dbReference>
<keyword evidence="8" id="KW-1185">Reference proteome</keyword>
<feature type="compositionally biased region" description="Low complexity" evidence="4">
    <location>
        <begin position="854"/>
        <end position="872"/>
    </location>
</feature>
<name>A0ABU1YVY8_ROSSA</name>
<dbReference type="InterPro" id="IPR050708">
    <property type="entry name" value="T6SS_VgrG/RHS"/>
</dbReference>
<keyword evidence="3" id="KW-0964">Secreted</keyword>
<dbReference type="InterPro" id="IPR054030">
    <property type="entry name" value="Gp5_Vgr_C"/>
</dbReference>
<dbReference type="PANTHER" id="PTHR32305">
    <property type="match status" value="1"/>
</dbReference>
<evidence type="ECO:0000259" key="6">
    <source>
        <dbReference type="Pfam" id="PF22178"/>
    </source>
</evidence>
<evidence type="ECO:0000256" key="2">
    <source>
        <dbReference type="ARBA" id="ARBA00005558"/>
    </source>
</evidence>
<protein>
    <submittedName>
        <fullName evidence="7">Type VI secretion system secreted protein VgrG</fullName>
    </submittedName>
</protein>
<dbReference type="Gene3D" id="2.40.50.230">
    <property type="entry name" value="Gp5 N-terminal domain"/>
    <property type="match status" value="1"/>
</dbReference>
<organism evidence="7 8">
    <name type="scientific">Roseateles saccharophilus</name>
    <name type="common">Pseudomonas saccharophila</name>
    <dbReference type="NCBI Taxonomy" id="304"/>
    <lineage>
        <taxon>Bacteria</taxon>
        <taxon>Pseudomonadati</taxon>
        <taxon>Pseudomonadota</taxon>
        <taxon>Betaproteobacteria</taxon>
        <taxon>Burkholderiales</taxon>
        <taxon>Sphaerotilaceae</taxon>
        <taxon>Roseateles</taxon>
    </lineage>
</organism>
<evidence type="ECO:0000256" key="4">
    <source>
        <dbReference type="SAM" id="MobiDB-lite"/>
    </source>
</evidence>
<feature type="domain" description="Gp5/Type VI secretion system Vgr C-terminal trimerisation" evidence="6">
    <location>
        <begin position="483"/>
        <end position="590"/>
    </location>
</feature>
<dbReference type="Pfam" id="PF22178">
    <property type="entry name" value="Gp5_trimer_C"/>
    <property type="match status" value="1"/>
</dbReference>
<evidence type="ECO:0000256" key="3">
    <source>
        <dbReference type="ARBA" id="ARBA00022525"/>
    </source>
</evidence>
<feature type="compositionally biased region" description="Low complexity" evidence="4">
    <location>
        <begin position="880"/>
        <end position="924"/>
    </location>
</feature>
<comment type="caution">
    <text evidence="7">The sequence shown here is derived from an EMBL/GenBank/DDBJ whole genome shotgun (WGS) entry which is preliminary data.</text>
</comment>
<feature type="domain" description="Gp5/Type VI secretion system Vgr protein OB-fold" evidence="5">
    <location>
        <begin position="397"/>
        <end position="466"/>
    </location>
</feature>
<evidence type="ECO:0000256" key="1">
    <source>
        <dbReference type="ARBA" id="ARBA00004613"/>
    </source>
</evidence>
<dbReference type="EMBL" id="JAVDXU010000007">
    <property type="protein sequence ID" value="MDR7273008.1"/>
    <property type="molecule type" value="Genomic_DNA"/>
</dbReference>
<dbReference type="SUPFAM" id="SSF69349">
    <property type="entry name" value="Phage fibre proteins"/>
    <property type="match status" value="1"/>
</dbReference>
<dbReference type="InterPro" id="IPR006533">
    <property type="entry name" value="T6SS_Vgr_RhsGE"/>
</dbReference>
<evidence type="ECO:0000313" key="7">
    <source>
        <dbReference type="EMBL" id="MDR7273008.1"/>
    </source>
</evidence>
<evidence type="ECO:0000313" key="8">
    <source>
        <dbReference type="Proteomes" id="UP001180453"/>
    </source>
</evidence>
<gene>
    <name evidence="7" type="ORF">J2X20_005693</name>
</gene>
<dbReference type="SUPFAM" id="SSF69255">
    <property type="entry name" value="gp5 N-terminal domain-like"/>
    <property type="match status" value="1"/>
</dbReference>
<comment type="similarity">
    <text evidence="2">Belongs to the VgrG protein family.</text>
</comment>
<dbReference type="NCBIfam" id="TIGR01646">
    <property type="entry name" value="vgr_GE"/>
    <property type="match status" value="1"/>
</dbReference>
<evidence type="ECO:0000259" key="5">
    <source>
        <dbReference type="Pfam" id="PF04717"/>
    </source>
</evidence>
<dbReference type="Gene3D" id="4.10.220.110">
    <property type="match status" value="1"/>
</dbReference>
<feature type="region of interest" description="Disordered" evidence="4">
    <location>
        <begin position="801"/>
        <end position="955"/>
    </location>
</feature>
<reference evidence="7 8" key="1">
    <citation type="submission" date="2023-07" db="EMBL/GenBank/DDBJ databases">
        <title>Sorghum-associated microbial communities from plants grown in Nebraska, USA.</title>
        <authorList>
            <person name="Schachtman D."/>
        </authorList>
    </citation>
    <scope>NUCLEOTIDE SEQUENCE [LARGE SCALE GENOMIC DNA]</scope>
    <source>
        <strain evidence="7 8">BE314</strain>
    </source>
</reference>
<accession>A0ABU1YVY8</accession>
<dbReference type="InterPro" id="IPR037026">
    <property type="entry name" value="Vgr_OB-fold_dom_sf"/>
</dbReference>
<dbReference type="Proteomes" id="UP001180453">
    <property type="component" value="Unassembled WGS sequence"/>
</dbReference>